<keyword evidence="3" id="KW-1185">Reference proteome</keyword>
<organism evidence="2 3">
    <name type="scientific">Sphaerosporella brunnea</name>
    <dbReference type="NCBI Taxonomy" id="1250544"/>
    <lineage>
        <taxon>Eukaryota</taxon>
        <taxon>Fungi</taxon>
        <taxon>Dikarya</taxon>
        <taxon>Ascomycota</taxon>
        <taxon>Pezizomycotina</taxon>
        <taxon>Pezizomycetes</taxon>
        <taxon>Pezizales</taxon>
        <taxon>Pyronemataceae</taxon>
        <taxon>Sphaerosporella</taxon>
    </lineage>
</organism>
<proteinExistence type="predicted"/>
<dbReference type="EMBL" id="VXIS01000092">
    <property type="protein sequence ID" value="KAA8906099.1"/>
    <property type="molecule type" value="Genomic_DNA"/>
</dbReference>
<evidence type="ECO:0000313" key="2">
    <source>
        <dbReference type="EMBL" id="KAA8906099.1"/>
    </source>
</evidence>
<feature type="region of interest" description="Disordered" evidence="1">
    <location>
        <begin position="41"/>
        <end position="66"/>
    </location>
</feature>
<gene>
    <name evidence="2" type="ORF">FN846DRAFT_890278</name>
</gene>
<comment type="caution">
    <text evidence="2">The sequence shown here is derived from an EMBL/GenBank/DDBJ whole genome shotgun (WGS) entry which is preliminary data.</text>
</comment>
<reference evidence="2 3" key="1">
    <citation type="submission" date="2019-09" db="EMBL/GenBank/DDBJ databases">
        <title>Draft genome of the ectomycorrhizal ascomycete Sphaerosporella brunnea.</title>
        <authorList>
            <consortium name="DOE Joint Genome Institute"/>
            <person name="Benucci G.M."/>
            <person name="Marozzi G."/>
            <person name="Antonielli L."/>
            <person name="Sanchez S."/>
            <person name="Marco P."/>
            <person name="Wang X."/>
            <person name="Falini L.B."/>
            <person name="Barry K."/>
            <person name="Haridas S."/>
            <person name="Lipzen A."/>
            <person name="Labutti K."/>
            <person name="Grigoriev I.V."/>
            <person name="Murat C."/>
            <person name="Martin F."/>
            <person name="Albertini E."/>
            <person name="Donnini D."/>
            <person name="Bonito G."/>
        </authorList>
    </citation>
    <scope>NUCLEOTIDE SEQUENCE [LARGE SCALE GENOMIC DNA]</scope>
    <source>
        <strain evidence="2 3">Sb_GMNB300</strain>
    </source>
</reference>
<evidence type="ECO:0000256" key="1">
    <source>
        <dbReference type="SAM" id="MobiDB-lite"/>
    </source>
</evidence>
<dbReference type="InParanoid" id="A0A5J5EWJ6"/>
<sequence length="270" mass="29805">MSPSACKCPHGHFNIPFVSAENATLLCIDTSSTLGCMHPLSEHEPPSPADVQGAVSTHTDARSPYLPQPAPRVELFCIVNSIIYPKSPSVMLSPRNDTVRVLQEQILEHQLIHVRSTPISGRTVLSKLLHRFVQTNLPGMTTVKFSWPGNAPQDWTVKPYNWIPPRVSGHKATKQAPTLPFGSPSSQKTYYDYEYSAPLYLKAEQRVSMRPLTKTHTLGLPSTLTDEVEDFLFDVTAGHPGCSAALLDVLTHSEDCRQLRKEGPLISTAQ</sequence>
<protein>
    <submittedName>
        <fullName evidence="2">Uncharacterized protein</fullName>
    </submittedName>
</protein>
<name>A0A5J5EWJ6_9PEZI</name>
<accession>A0A5J5EWJ6</accession>
<dbReference type="AlphaFoldDB" id="A0A5J5EWJ6"/>
<evidence type="ECO:0000313" key="3">
    <source>
        <dbReference type="Proteomes" id="UP000326924"/>
    </source>
</evidence>
<dbReference type="Proteomes" id="UP000326924">
    <property type="component" value="Unassembled WGS sequence"/>
</dbReference>